<dbReference type="AlphaFoldDB" id="A0A9D2FJD6"/>
<dbReference type="Gene3D" id="3.40.50.300">
    <property type="entry name" value="P-loop containing nucleotide triphosphate hydrolases"/>
    <property type="match status" value="1"/>
</dbReference>
<dbReference type="InterPro" id="IPR025877">
    <property type="entry name" value="MobA-like_NTP_Trfase"/>
</dbReference>
<comment type="caution">
    <text evidence="2">The sequence shown here is derived from an EMBL/GenBank/DDBJ whole genome shotgun (WGS) entry which is preliminary data.</text>
</comment>
<dbReference type="Proteomes" id="UP000824105">
    <property type="component" value="Unassembled WGS sequence"/>
</dbReference>
<dbReference type="InterPro" id="IPR029044">
    <property type="entry name" value="Nucleotide-diphossugar_trans"/>
</dbReference>
<proteinExistence type="predicted"/>
<dbReference type="EMBL" id="DXBF01000014">
    <property type="protein sequence ID" value="HIZ61510.1"/>
    <property type="molecule type" value="Genomic_DNA"/>
</dbReference>
<dbReference type="InterPro" id="IPR004948">
    <property type="entry name" value="Nuc-triphosphatase_THEP1"/>
</dbReference>
<sequence length="378" mass="40671">MKHTATPAGRPTARCIWNSFRASGKRHLILTGTRGSGKSTLLAGLLPYLRETGPVSGITTRAQPGEAVFLTDAGSGRCAQIGAFDPRLPGPENRMQPCLQGFLALGVPLLQQYGKSDGTWVFIDEIGYLETACPEYCRAILDLMKRRRLAAAVRKQDLPFLQALCRRADAFVVDLDAPYGRAGCVIMASGLGRRFGGDKLMAAFAGRPLIQYALDATAGVFAGRVAVTRSKAVAELCERQDVPVVFHDQPHRSDTVRLGLRALLAQAGECGLTGCLFCPADQPLLQRQTVAALALCAAQDPEAIWRPAYGAQQGAPVFFPAWAFPELLALPQGRGGGAVVRKYPQRVRCLPVQEAQELADVDTRAGLAALEKAKKEDF</sequence>
<reference evidence="2" key="1">
    <citation type="journal article" date="2021" name="PeerJ">
        <title>Extensive microbial diversity within the chicken gut microbiome revealed by metagenomics and culture.</title>
        <authorList>
            <person name="Gilroy R."/>
            <person name="Ravi A."/>
            <person name="Getino M."/>
            <person name="Pursley I."/>
            <person name="Horton D.L."/>
            <person name="Alikhan N.F."/>
            <person name="Baker D."/>
            <person name="Gharbi K."/>
            <person name="Hall N."/>
            <person name="Watson M."/>
            <person name="Adriaenssens E.M."/>
            <person name="Foster-Nyarko E."/>
            <person name="Jarju S."/>
            <person name="Secka A."/>
            <person name="Antonio M."/>
            <person name="Oren A."/>
            <person name="Chaudhuri R.R."/>
            <person name="La Ragione R."/>
            <person name="Hildebrand F."/>
            <person name="Pallen M.J."/>
        </authorList>
    </citation>
    <scope>NUCLEOTIDE SEQUENCE</scope>
    <source>
        <strain evidence="2">CHK188-11489</strain>
    </source>
</reference>
<dbReference type="Gene3D" id="3.90.550.10">
    <property type="entry name" value="Spore Coat Polysaccharide Biosynthesis Protein SpsA, Chain A"/>
    <property type="match status" value="1"/>
</dbReference>
<dbReference type="CDD" id="cd04182">
    <property type="entry name" value="GT_2_like_f"/>
    <property type="match status" value="1"/>
</dbReference>
<protein>
    <submittedName>
        <fullName evidence="2">NTP transferase domain-containing protein</fullName>
    </submittedName>
</protein>
<accession>A0A9D2FJD6</accession>
<dbReference type="InterPro" id="IPR027417">
    <property type="entry name" value="P-loop_NTPase"/>
</dbReference>
<dbReference type="Pfam" id="PF03266">
    <property type="entry name" value="NTPase_1"/>
    <property type="match status" value="1"/>
</dbReference>
<evidence type="ECO:0000313" key="2">
    <source>
        <dbReference type="EMBL" id="HIZ61510.1"/>
    </source>
</evidence>
<dbReference type="GO" id="GO:0016779">
    <property type="term" value="F:nucleotidyltransferase activity"/>
    <property type="evidence" value="ECO:0007669"/>
    <property type="project" value="UniProtKB-ARBA"/>
</dbReference>
<feature type="domain" description="MobA-like NTP transferase" evidence="1">
    <location>
        <begin position="184"/>
        <end position="345"/>
    </location>
</feature>
<gene>
    <name evidence="2" type="ORF">H9724_01920</name>
</gene>
<dbReference type="GO" id="GO:0017111">
    <property type="term" value="F:ribonucleoside triphosphate phosphatase activity"/>
    <property type="evidence" value="ECO:0007669"/>
    <property type="project" value="InterPro"/>
</dbReference>
<evidence type="ECO:0000313" key="3">
    <source>
        <dbReference type="Proteomes" id="UP000824105"/>
    </source>
</evidence>
<organism evidence="2 3">
    <name type="scientific">Candidatus Gemmiger avistercoris</name>
    <dbReference type="NCBI Taxonomy" id="2838606"/>
    <lineage>
        <taxon>Bacteria</taxon>
        <taxon>Bacillati</taxon>
        <taxon>Bacillota</taxon>
        <taxon>Clostridia</taxon>
        <taxon>Eubacteriales</taxon>
        <taxon>Gemmiger</taxon>
    </lineage>
</organism>
<evidence type="ECO:0000259" key="1">
    <source>
        <dbReference type="Pfam" id="PF12804"/>
    </source>
</evidence>
<dbReference type="Pfam" id="PF12804">
    <property type="entry name" value="NTP_transf_3"/>
    <property type="match status" value="1"/>
</dbReference>
<dbReference type="PANTHER" id="PTHR43777">
    <property type="entry name" value="MOLYBDENUM COFACTOR CYTIDYLYLTRANSFERASE"/>
    <property type="match status" value="1"/>
</dbReference>
<dbReference type="PANTHER" id="PTHR43777:SF1">
    <property type="entry name" value="MOLYBDENUM COFACTOR CYTIDYLYLTRANSFERASE"/>
    <property type="match status" value="1"/>
</dbReference>
<name>A0A9D2FJD6_9FIRM</name>
<dbReference type="SUPFAM" id="SSF53448">
    <property type="entry name" value="Nucleotide-diphospho-sugar transferases"/>
    <property type="match status" value="1"/>
</dbReference>
<dbReference type="SUPFAM" id="SSF52540">
    <property type="entry name" value="P-loop containing nucleoside triphosphate hydrolases"/>
    <property type="match status" value="1"/>
</dbReference>
<keyword evidence="2" id="KW-0808">Transferase</keyword>
<reference evidence="2" key="2">
    <citation type="submission" date="2021-04" db="EMBL/GenBank/DDBJ databases">
        <authorList>
            <person name="Gilroy R."/>
        </authorList>
    </citation>
    <scope>NUCLEOTIDE SEQUENCE</scope>
    <source>
        <strain evidence="2">CHK188-11489</strain>
    </source>
</reference>